<dbReference type="AlphaFoldDB" id="A0A381X3G1"/>
<proteinExistence type="predicted"/>
<evidence type="ECO:0000313" key="1">
    <source>
        <dbReference type="EMBL" id="SVA59294.1"/>
    </source>
</evidence>
<dbReference type="EMBL" id="UINC01013779">
    <property type="protein sequence ID" value="SVA59294.1"/>
    <property type="molecule type" value="Genomic_DNA"/>
</dbReference>
<sequence>MDTGEVRMEMGGCGLNVAKFHCFDQSFHGIADGDELLTHEA</sequence>
<name>A0A381X3G1_9ZZZZ</name>
<protein>
    <submittedName>
        <fullName evidence="1">Uncharacterized protein</fullName>
    </submittedName>
</protein>
<gene>
    <name evidence="1" type="ORF">METZ01_LOCUS112148</name>
</gene>
<organism evidence="1">
    <name type="scientific">marine metagenome</name>
    <dbReference type="NCBI Taxonomy" id="408172"/>
    <lineage>
        <taxon>unclassified sequences</taxon>
        <taxon>metagenomes</taxon>
        <taxon>ecological metagenomes</taxon>
    </lineage>
</organism>
<reference evidence="1" key="1">
    <citation type="submission" date="2018-05" db="EMBL/GenBank/DDBJ databases">
        <authorList>
            <person name="Lanie J.A."/>
            <person name="Ng W.-L."/>
            <person name="Kazmierczak K.M."/>
            <person name="Andrzejewski T.M."/>
            <person name="Davidsen T.M."/>
            <person name="Wayne K.J."/>
            <person name="Tettelin H."/>
            <person name="Glass J.I."/>
            <person name="Rusch D."/>
            <person name="Podicherti R."/>
            <person name="Tsui H.-C.T."/>
            <person name="Winkler M.E."/>
        </authorList>
    </citation>
    <scope>NUCLEOTIDE SEQUENCE</scope>
</reference>
<accession>A0A381X3G1</accession>
<feature type="non-terminal residue" evidence="1">
    <location>
        <position position="41"/>
    </location>
</feature>